<dbReference type="OrthoDB" id="203525at2759"/>
<evidence type="ECO:0000313" key="2">
    <source>
        <dbReference type="EMBL" id="CAD8197885.1"/>
    </source>
</evidence>
<feature type="transmembrane region" description="Helical" evidence="1">
    <location>
        <begin position="6"/>
        <end position="29"/>
    </location>
</feature>
<organism evidence="2 3">
    <name type="scientific">Paramecium octaurelia</name>
    <dbReference type="NCBI Taxonomy" id="43137"/>
    <lineage>
        <taxon>Eukaryota</taxon>
        <taxon>Sar</taxon>
        <taxon>Alveolata</taxon>
        <taxon>Ciliophora</taxon>
        <taxon>Intramacronucleata</taxon>
        <taxon>Oligohymenophorea</taxon>
        <taxon>Peniculida</taxon>
        <taxon>Parameciidae</taxon>
        <taxon>Paramecium</taxon>
    </lineage>
</organism>
<gene>
    <name evidence="2" type="ORF">POCTA_138.1.T1150126</name>
</gene>
<evidence type="ECO:0000313" key="3">
    <source>
        <dbReference type="Proteomes" id="UP000683925"/>
    </source>
</evidence>
<feature type="transmembrane region" description="Helical" evidence="1">
    <location>
        <begin position="123"/>
        <end position="147"/>
    </location>
</feature>
<feature type="transmembrane region" description="Helical" evidence="1">
    <location>
        <begin position="264"/>
        <end position="288"/>
    </location>
</feature>
<feature type="transmembrane region" description="Helical" evidence="1">
    <location>
        <begin position="88"/>
        <end position="111"/>
    </location>
</feature>
<protein>
    <submittedName>
        <fullName evidence="2">Uncharacterized protein</fullName>
    </submittedName>
</protein>
<reference evidence="2" key="1">
    <citation type="submission" date="2021-01" db="EMBL/GenBank/DDBJ databases">
        <authorList>
            <consortium name="Genoscope - CEA"/>
            <person name="William W."/>
        </authorList>
    </citation>
    <scope>NUCLEOTIDE SEQUENCE</scope>
</reference>
<feature type="transmembrane region" description="Helical" evidence="1">
    <location>
        <begin position="159"/>
        <end position="179"/>
    </location>
</feature>
<accession>A0A8S1XAA5</accession>
<dbReference type="EMBL" id="CAJJDP010000115">
    <property type="protein sequence ID" value="CAD8197885.1"/>
    <property type="molecule type" value="Genomic_DNA"/>
</dbReference>
<keyword evidence="3" id="KW-1185">Reference proteome</keyword>
<keyword evidence="1" id="KW-1133">Transmembrane helix</keyword>
<keyword evidence="1" id="KW-0812">Transmembrane</keyword>
<keyword evidence="1" id="KW-0472">Membrane</keyword>
<evidence type="ECO:0000256" key="1">
    <source>
        <dbReference type="SAM" id="Phobius"/>
    </source>
</evidence>
<dbReference type="OMA" id="VASAFCW"/>
<sequence length="350" mass="39535">MGKSTSWIGAVVASAFCWASADITFDVILDSKESDLPQKKKLLPQTTTHLTHSQTMLLCALTTYIIIFVYFIYIESIGPHYSELVGKYSLFASVQSLPFLILSGTFSYYHYHFIIKAFENSSSTVILPFLQFSSIFAFLFLILQNYISNRPCLSSYLHLLAYFLILLGGLAPATDGNLIRIFQFKFWSQPFVKFAIISDMSHALYTNIISYVGRGDNDGQQFNIYVNMEFFILTRVMFVIIQTSKLYSNPEMQIELVSLFNKPIALILGTMIGEFMTLFGYFSSVYAYQTYYQAAVISASESSLNLIMNLFLAYLVKKHLNIGKQASLYHLQLKVVSCLAISIGLAIATI</sequence>
<dbReference type="Proteomes" id="UP000683925">
    <property type="component" value="Unassembled WGS sequence"/>
</dbReference>
<feature type="transmembrane region" description="Helical" evidence="1">
    <location>
        <begin position="328"/>
        <end position="348"/>
    </location>
</feature>
<feature type="transmembrane region" description="Helical" evidence="1">
    <location>
        <begin position="191"/>
        <end position="212"/>
    </location>
</feature>
<feature type="transmembrane region" description="Helical" evidence="1">
    <location>
        <begin position="50"/>
        <end position="73"/>
    </location>
</feature>
<dbReference type="AlphaFoldDB" id="A0A8S1XAA5"/>
<proteinExistence type="predicted"/>
<feature type="transmembrane region" description="Helical" evidence="1">
    <location>
        <begin position="294"/>
        <end position="316"/>
    </location>
</feature>
<name>A0A8S1XAA5_PAROT</name>
<comment type="caution">
    <text evidence="2">The sequence shown here is derived from an EMBL/GenBank/DDBJ whole genome shotgun (WGS) entry which is preliminary data.</text>
</comment>
<feature type="transmembrane region" description="Helical" evidence="1">
    <location>
        <begin position="224"/>
        <end position="243"/>
    </location>
</feature>